<keyword evidence="5" id="KW-0539">Nucleus</keyword>
<dbReference type="GO" id="GO:0000976">
    <property type="term" value="F:transcription cis-regulatory region binding"/>
    <property type="evidence" value="ECO:0007669"/>
    <property type="project" value="TreeGrafter"/>
</dbReference>
<name>A0AAN7C9B2_9PEZI</name>
<comment type="subcellular location">
    <subcellularLocation>
        <location evidence="1">Nucleus</location>
    </subcellularLocation>
</comment>
<feature type="compositionally biased region" description="Basic and acidic residues" evidence="6">
    <location>
        <begin position="381"/>
        <end position="396"/>
    </location>
</feature>
<dbReference type="PANTHER" id="PTHR31845">
    <property type="entry name" value="FINGER DOMAIN PROTEIN, PUTATIVE-RELATED"/>
    <property type="match status" value="1"/>
</dbReference>
<evidence type="ECO:0000256" key="5">
    <source>
        <dbReference type="ARBA" id="ARBA00023242"/>
    </source>
</evidence>
<keyword evidence="4" id="KW-0804">Transcription</keyword>
<dbReference type="AlphaFoldDB" id="A0AAN7C9B2"/>
<dbReference type="GO" id="GO:0000981">
    <property type="term" value="F:DNA-binding transcription factor activity, RNA polymerase II-specific"/>
    <property type="evidence" value="ECO:0007669"/>
    <property type="project" value="InterPro"/>
</dbReference>
<keyword evidence="3" id="KW-0238">DNA-binding</keyword>
<reference evidence="7" key="1">
    <citation type="journal article" date="2023" name="Mol. Phylogenet. Evol.">
        <title>Genome-scale phylogeny and comparative genomics of the fungal order Sordariales.</title>
        <authorList>
            <person name="Hensen N."/>
            <person name="Bonometti L."/>
            <person name="Westerberg I."/>
            <person name="Brannstrom I.O."/>
            <person name="Guillou S."/>
            <person name="Cros-Aarteil S."/>
            <person name="Calhoun S."/>
            <person name="Haridas S."/>
            <person name="Kuo A."/>
            <person name="Mondo S."/>
            <person name="Pangilinan J."/>
            <person name="Riley R."/>
            <person name="LaButti K."/>
            <person name="Andreopoulos B."/>
            <person name="Lipzen A."/>
            <person name="Chen C."/>
            <person name="Yan M."/>
            <person name="Daum C."/>
            <person name="Ng V."/>
            <person name="Clum A."/>
            <person name="Steindorff A."/>
            <person name="Ohm R.A."/>
            <person name="Martin F."/>
            <person name="Silar P."/>
            <person name="Natvig D.O."/>
            <person name="Lalanne C."/>
            <person name="Gautier V."/>
            <person name="Ament-Velasquez S.L."/>
            <person name="Kruys A."/>
            <person name="Hutchinson M.I."/>
            <person name="Powell A.J."/>
            <person name="Barry K."/>
            <person name="Miller A.N."/>
            <person name="Grigoriev I.V."/>
            <person name="Debuchy R."/>
            <person name="Gladieux P."/>
            <person name="Hiltunen Thoren M."/>
            <person name="Johannesson H."/>
        </authorList>
    </citation>
    <scope>NUCLEOTIDE SEQUENCE</scope>
    <source>
        <strain evidence="7">CBS 532.94</strain>
    </source>
</reference>
<evidence type="ECO:0000313" key="8">
    <source>
        <dbReference type="Proteomes" id="UP001303760"/>
    </source>
</evidence>
<dbReference type="Proteomes" id="UP001303760">
    <property type="component" value="Unassembled WGS sequence"/>
</dbReference>
<evidence type="ECO:0000256" key="4">
    <source>
        <dbReference type="ARBA" id="ARBA00023163"/>
    </source>
</evidence>
<dbReference type="EMBL" id="MU860122">
    <property type="protein sequence ID" value="KAK4237808.1"/>
    <property type="molecule type" value="Genomic_DNA"/>
</dbReference>
<evidence type="ECO:0000256" key="1">
    <source>
        <dbReference type="ARBA" id="ARBA00004123"/>
    </source>
</evidence>
<dbReference type="PANTHER" id="PTHR31845:SF18">
    <property type="entry name" value="ZN(II)2CYS6 TRANSCRIPTION FACTOR (EUROFUNG)"/>
    <property type="match status" value="1"/>
</dbReference>
<feature type="region of interest" description="Disordered" evidence="6">
    <location>
        <begin position="614"/>
        <end position="637"/>
    </location>
</feature>
<feature type="region of interest" description="Disordered" evidence="6">
    <location>
        <begin position="381"/>
        <end position="401"/>
    </location>
</feature>
<dbReference type="InterPro" id="IPR036864">
    <property type="entry name" value="Zn2-C6_fun-type_DNA-bd_sf"/>
</dbReference>
<evidence type="ECO:0008006" key="9">
    <source>
        <dbReference type="Google" id="ProtNLM"/>
    </source>
</evidence>
<accession>A0AAN7C9B2</accession>
<sequence length="676" mass="74386">MERRGRAPARTSTYGQACVQCFKAKCRCVPNPTGGGCERCLRLQKDCQPSDAARRRNAQKAGAPDARIAQLEGKVDALLSALQAVIPSGSPADVLQLLSEQGVSKSAAGSEDINTPTNSAGTFAGSSTLAEHLPTPTSQTGKTPTAPPHSSQTSLPYPDVSPTEVEAEKSLAFFRSEMLPSFPFLQLPPTITANQIRSDRPILFQAIVTVSTFSTQRRLPRIEELKQVIFTSAFIKTQSNVDLLLAVLTYIAWSTDAFLGRADMLSRLMVLAVSLVYDLRLFKPSRPDVQAIVAYTQGFPENDHHTGEETVHGFMEQQRALLACFVLSSHISSHFGRIDALRWTPQLEDALQFIATNKSCPTDEIFAFQVRLQLLTHRASQVREQHETNHHSHRASDTASTATAPAAASLLYLNTLRAELQGLKASLNLHTGPPRQGDISHILAAYADYVQVYLDQSALSTISTAEQPILSTSGRAVEGGGGGGQLALVPGFERLECFWRSVEGIKSWLDHFYRMPPAKCVGLPSHFWAQTIWCNAILKHLSTHPDPALDCRAVRHRVNLLSTLDWMVVKLDMVSNEVDGDVQSSPGDNLFKVFSRLFSRARTWAEARWDVVPSQGQGGQGEELCQPHSPDDDHRRHAMGMDDGVLDVEDMSWMHSMDLDNDKWFEDVLGWSPANV</sequence>
<feature type="compositionally biased region" description="Polar residues" evidence="6">
    <location>
        <begin position="112"/>
        <end position="155"/>
    </location>
</feature>
<protein>
    <recommendedName>
        <fullName evidence="9">Zn(2)-C6 fungal-type domain-containing protein</fullName>
    </recommendedName>
</protein>
<reference evidence="7" key="2">
    <citation type="submission" date="2023-05" db="EMBL/GenBank/DDBJ databases">
        <authorList>
            <consortium name="Lawrence Berkeley National Laboratory"/>
            <person name="Steindorff A."/>
            <person name="Hensen N."/>
            <person name="Bonometti L."/>
            <person name="Westerberg I."/>
            <person name="Brannstrom I.O."/>
            <person name="Guillou S."/>
            <person name="Cros-Aarteil S."/>
            <person name="Calhoun S."/>
            <person name="Haridas S."/>
            <person name="Kuo A."/>
            <person name="Mondo S."/>
            <person name="Pangilinan J."/>
            <person name="Riley R."/>
            <person name="Labutti K."/>
            <person name="Andreopoulos B."/>
            <person name="Lipzen A."/>
            <person name="Chen C."/>
            <person name="Yanf M."/>
            <person name="Daum C."/>
            <person name="Ng V."/>
            <person name="Clum A."/>
            <person name="Ohm R."/>
            <person name="Martin F."/>
            <person name="Silar P."/>
            <person name="Natvig D."/>
            <person name="Lalanne C."/>
            <person name="Gautier V."/>
            <person name="Ament-Velasquez S.L."/>
            <person name="Kruys A."/>
            <person name="Hutchinson M.I."/>
            <person name="Powell A.J."/>
            <person name="Barry K."/>
            <person name="Miller A.N."/>
            <person name="Grigoriev I.V."/>
            <person name="Debuchy R."/>
            <person name="Gladieux P."/>
            <person name="Thoren M.H."/>
            <person name="Johannesson H."/>
        </authorList>
    </citation>
    <scope>NUCLEOTIDE SEQUENCE</scope>
    <source>
        <strain evidence="7">CBS 532.94</strain>
    </source>
</reference>
<dbReference type="InterPro" id="IPR051089">
    <property type="entry name" value="prtT"/>
</dbReference>
<keyword evidence="2" id="KW-0805">Transcription regulation</keyword>
<gene>
    <name evidence="7" type="ORF">C8A03DRAFT_15696</name>
</gene>
<proteinExistence type="predicted"/>
<organism evidence="7 8">
    <name type="scientific">Achaetomium macrosporum</name>
    <dbReference type="NCBI Taxonomy" id="79813"/>
    <lineage>
        <taxon>Eukaryota</taxon>
        <taxon>Fungi</taxon>
        <taxon>Dikarya</taxon>
        <taxon>Ascomycota</taxon>
        <taxon>Pezizomycotina</taxon>
        <taxon>Sordariomycetes</taxon>
        <taxon>Sordariomycetidae</taxon>
        <taxon>Sordariales</taxon>
        <taxon>Chaetomiaceae</taxon>
        <taxon>Achaetomium</taxon>
    </lineage>
</organism>
<evidence type="ECO:0000313" key="7">
    <source>
        <dbReference type="EMBL" id="KAK4237808.1"/>
    </source>
</evidence>
<dbReference type="GO" id="GO:0005634">
    <property type="term" value="C:nucleus"/>
    <property type="evidence" value="ECO:0007669"/>
    <property type="project" value="UniProtKB-SubCell"/>
</dbReference>
<feature type="region of interest" description="Disordered" evidence="6">
    <location>
        <begin position="107"/>
        <end position="161"/>
    </location>
</feature>
<comment type="caution">
    <text evidence="7">The sequence shown here is derived from an EMBL/GenBank/DDBJ whole genome shotgun (WGS) entry which is preliminary data.</text>
</comment>
<evidence type="ECO:0000256" key="3">
    <source>
        <dbReference type="ARBA" id="ARBA00023125"/>
    </source>
</evidence>
<keyword evidence="8" id="KW-1185">Reference proteome</keyword>
<dbReference type="Gene3D" id="4.10.240.10">
    <property type="entry name" value="Zn(2)-C6 fungal-type DNA-binding domain"/>
    <property type="match status" value="1"/>
</dbReference>
<evidence type="ECO:0000256" key="6">
    <source>
        <dbReference type="SAM" id="MobiDB-lite"/>
    </source>
</evidence>
<evidence type="ECO:0000256" key="2">
    <source>
        <dbReference type="ARBA" id="ARBA00023015"/>
    </source>
</evidence>
<dbReference type="GO" id="GO:0008270">
    <property type="term" value="F:zinc ion binding"/>
    <property type="evidence" value="ECO:0007669"/>
    <property type="project" value="InterPro"/>
</dbReference>